<dbReference type="Pfam" id="PF04717">
    <property type="entry name" value="Phage_base_V"/>
    <property type="match status" value="1"/>
</dbReference>
<dbReference type="InterPro" id="IPR037026">
    <property type="entry name" value="Vgr_OB-fold_dom_sf"/>
</dbReference>
<dbReference type="InterPro" id="IPR006533">
    <property type="entry name" value="T6SS_Vgr_RhsGE"/>
</dbReference>
<comment type="caution">
    <text evidence="2">The sequence shown here is derived from an EMBL/GenBank/DDBJ whole genome shotgun (WGS) entry which is preliminary data.</text>
</comment>
<proteinExistence type="predicted"/>
<evidence type="ECO:0000259" key="1">
    <source>
        <dbReference type="Pfam" id="PF04717"/>
    </source>
</evidence>
<dbReference type="EMBL" id="RJJR01000016">
    <property type="protein sequence ID" value="RNI33877.1"/>
    <property type="molecule type" value="Genomic_DNA"/>
</dbReference>
<dbReference type="Pfam" id="PF05954">
    <property type="entry name" value="Phage_GPD"/>
    <property type="match status" value="1"/>
</dbReference>
<organism evidence="2 3">
    <name type="scientific">Hanamia caeni</name>
    <dbReference type="NCBI Taxonomy" id="2294116"/>
    <lineage>
        <taxon>Bacteria</taxon>
        <taxon>Pseudomonadati</taxon>
        <taxon>Bacteroidota</taxon>
        <taxon>Chitinophagia</taxon>
        <taxon>Chitinophagales</taxon>
        <taxon>Chitinophagaceae</taxon>
        <taxon>Hanamia</taxon>
    </lineage>
</organism>
<evidence type="ECO:0000313" key="2">
    <source>
        <dbReference type="EMBL" id="RNI33877.1"/>
    </source>
</evidence>
<dbReference type="Proteomes" id="UP000267223">
    <property type="component" value="Unassembled WGS sequence"/>
</dbReference>
<sequence length="588" mass="63899">MAEPLIPNTSLHDTASFDISIEGKPLNTSYQLLSLSIIKEINRIPVAKLVFRDGEAAEKSFELSNDDAFVPGKKISVQIGRDGSNTRLFTGIIITHAVKVRASGNSELYIECRDNAVSMTIGRHSKYYQQLKDSDLFHQLVIKYGLTDDIESTILVHKEIVQHHISDWDFLLLRAEANGMLVTVSDGSIKIAAPKTSVAPVLTITFGSSILEFEAEMDARTQWQSVKAVSWDYTNQQLFMAESSSTSLSEPGNVPGNQIASATKTDYEMHHSGHLLQQELQSWVDGAFMRSRLAKVRGTAKVEGFAGIHPGDMVKIDGIGDRFNGNAYVTAVRQDVGQGLWETQIQFGFHPEYHVQLHKDIPDVPNAGLVGSINGLQIGKVVKLESDPDGENRIMVRIPVIDKNAQGIWTRVATLDAGQNRGSFFLPEIDDEVIVGFINNDPRHAVTLGMLNSSKNPAPITAQDANDKKGFTTRSKMHLSFDDNTKTITIDTPAGNSITIDEAGMQIEIKDQNSNKVTMNTSGITLNSPKNVEIKAGVNLTMSAAASLSISAASLSVKADADVSVQGAIAKLSSQGITEITGSIVKIN</sequence>
<protein>
    <submittedName>
        <fullName evidence="2">Type VI secretion system tip protein VgrG</fullName>
    </submittedName>
</protein>
<name>A0A3M9N973_9BACT</name>
<reference evidence="2 3" key="1">
    <citation type="submission" date="2018-11" db="EMBL/GenBank/DDBJ databases">
        <title>Draft genome sequence of Ferruginibacter sp. BO-59.</title>
        <authorList>
            <person name="Im W.T."/>
        </authorList>
    </citation>
    <scope>NUCLEOTIDE SEQUENCE [LARGE SCALE GENOMIC DNA]</scope>
    <source>
        <strain evidence="2 3">BO-59</strain>
    </source>
</reference>
<dbReference type="AlphaFoldDB" id="A0A3M9N973"/>
<accession>A0A3M9N973</accession>
<dbReference type="InterPro" id="IPR006531">
    <property type="entry name" value="Gp5/Vgr_OB"/>
</dbReference>
<dbReference type="Gene3D" id="2.40.50.230">
    <property type="entry name" value="Gp5 N-terminal domain"/>
    <property type="match status" value="1"/>
</dbReference>
<evidence type="ECO:0000313" key="3">
    <source>
        <dbReference type="Proteomes" id="UP000267223"/>
    </source>
</evidence>
<dbReference type="SUPFAM" id="SSF69279">
    <property type="entry name" value="Phage tail proteins"/>
    <property type="match status" value="1"/>
</dbReference>
<dbReference type="NCBIfam" id="TIGR01646">
    <property type="entry name" value="vgr_GE"/>
    <property type="match status" value="1"/>
</dbReference>
<dbReference type="OrthoDB" id="1907165at2"/>
<gene>
    <name evidence="2" type="primary">vgrG</name>
    <name evidence="2" type="ORF">EFY79_17660</name>
</gene>
<feature type="domain" description="Gp5/Type VI secretion system Vgr protein OB-fold" evidence="1">
    <location>
        <begin position="378"/>
        <end position="451"/>
    </location>
</feature>
<dbReference type="RefSeq" id="WP_123122133.1">
    <property type="nucleotide sequence ID" value="NZ_RJJR01000016.1"/>
</dbReference>
<dbReference type="SUPFAM" id="SSF69255">
    <property type="entry name" value="gp5 N-terminal domain-like"/>
    <property type="match status" value="1"/>
</dbReference>
<keyword evidence="3" id="KW-1185">Reference proteome</keyword>